<evidence type="ECO:0000256" key="6">
    <source>
        <dbReference type="RuleBase" id="RU364082"/>
    </source>
</evidence>
<keyword evidence="9" id="KW-1185">Reference proteome</keyword>
<dbReference type="SUPFAM" id="SSF51735">
    <property type="entry name" value="NAD(P)-binding Rossmann-fold domains"/>
    <property type="match status" value="1"/>
</dbReference>
<dbReference type="PANTHER" id="PTHR10491">
    <property type="entry name" value="DTDP-4-DEHYDRORHAMNOSE REDUCTASE"/>
    <property type="match status" value="1"/>
</dbReference>
<gene>
    <name evidence="8" type="ORF">SAMN05421779_102127</name>
</gene>
<accession>A0A1N7JDA4</accession>
<dbReference type="STRING" id="80876.SAMN05421779_102127"/>
<evidence type="ECO:0000259" key="7">
    <source>
        <dbReference type="Pfam" id="PF04321"/>
    </source>
</evidence>
<keyword evidence="6" id="KW-0521">NADP</keyword>
<organism evidence="8 9">
    <name type="scientific">Insolitispirillum peregrinum</name>
    <dbReference type="NCBI Taxonomy" id="80876"/>
    <lineage>
        <taxon>Bacteria</taxon>
        <taxon>Pseudomonadati</taxon>
        <taxon>Pseudomonadota</taxon>
        <taxon>Alphaproteobacteria</taxon>
        <taxon>Rhodospirillales</taxon>
        <taxon>Novispirillaceae</taxon>
        <taxon>Insolitispirillum</taxon>
    </lineage>
</organism>
<dbReference type="GO" id="GO:0006556">
    <property type="term" value="P:S-adenosylmethionine biosynthetic process"/>
    <property type="evidence" value="ECO:0007669"/>
    <property type="project" value="TreeGrafter"/>
</dbReference>
<comment type="similarity">
    <text evidence="2 6">Belongs to the dTDP-4-dehydrorhamnose reductase family.</text>
</comment>
<comment type="cofactor">
    <cofactor evidence="6">
        <name>Mg(2+)</name>
        <dbReference type="ChEBI" id="CHEBI:18420"/>
    </cofactor>
    <text evidence="6">Binds 1 Mg(2+) ion per monomer.</text>
</comment>
<dbReference type="GO" id="GO:0019305">
    <property type="term" value="P:dTDP-rhamnose biosynthetic process"/>
    <property type="evidence" value="ECO:0007669"/>
    <property type="project" value="UniProtKB-UniPathway"/>
</dbReference>
<proteinExistence type="inferred from homology"/>
<evidence type="ECO:0000256" key="5">
    <source>
        <dbReference type="ARBA" id="ARBA00048200"/>
    </source>
</evidence>
<evidence type="ECO:0000313" key="8">
    <source>
        <dbReference type="EMBL" id="SIS47298.1"/>
    </source>
</evidence>
<evidence type="ECO:0000256" key="3">
    <source>
        <dbReference type="ARBA" id="ARBA00012929"/>
    </source>
</evidence>
<comment type="catalytic activity">
    <reaction evidence="5 6">
        <text>dTDP-beta-L-rhamnose + NADP(+) = dTDP-4-dehydro-beta-L-rhamnose + NADPH + H(+)</text>
        <dbReference type="Rhea" id="RHEA:21796"/>
        <dbReference type="ChEBI" id="CHEBI:15378"/>
        <dbReference type="ChEBI" id="CHEBI:57510"/>
        <dbReference type="ChEBI" id="CHEBI:57783"/>
        <dbReference type="ChEBI" id="CHEBI:58349"/>
        <dbReference type="ChEBI" id="CHEBI:62830"/>
        <dbReference type="EC" id="1.1.1.133"/>
    </reaction>
</comment>
<comment type="pathway">
    <text evidence="1 6">Carbohydrate biosynthesis; dTDP-L-rhamnose biosynthesis.</text>
</comment>
<dbReference type="Proteomes" id="UP000185678">
    <property type="component" value="Unassembled WGS sequence"/>
</dbReference>
<dbReference type="InterPro" id="IPR005913">
    <property type="entry name" value="dTDP_dehydrorham_reduct"/>
</dbReference>
<dbReference type="InterPro" id="IPR036291">
    <property type="entry name" value="NAD(P)-bd_dom_sf"/>
</dbReference>
<feature type="domain" description="RmlD-like substrate binding" evidence="7">
    <location>
        <begin position="10"/>
        <end position="309"/>
    </location>
</feature>
<evidence type="ECO:0000313" key="9">
    <source>
        <dbReference type="Proteomes" id="UP000185678"/>
    </source>
</evidence>
<dbReference type="EMBL" id="FTOA01000002">
    <property type="protein sequence ID" value="SIS47298.1"/>
    <property type="molecule type" value="Genomic_DNA"/>
</dbReference>
<comment type="function">
    <text evidence="6">Catalyzes the reduction of dTDP-6-deoxy-L-lyxo-4-hexulose to yield dTDP-L-rhamnose.</text>
</comment>
<name>A0A1N7JDA4_9PROT</name>
<evidence type="ECO:0000256" key="4">
    <source>
        <dbReference type="ARBA" id="ARBA00017099"/>
    </source>
</evidence>
<dbReference type="UniPathway" id="UPA00124"/>
<reference evidence="8 9" key="1">
    <citation type="submission" date="2017-01" db="EMBL/GenBank/DDBJ databases">
        <authorList>
            <person name="Mah S.A."/>
            <person name="Swanson W.J."/>
            <person name="Moy G.W."/>
            <person name="Vacquier V.D."/>
        </authorList>
    </citation>
    <scope>NUCLEOTIDE SEQUENCE [LARGE SCALE GENOMIC DNA]</scope>
    <source>
        <strain evidence="8 9">DSM 11589</strain>
    </source>
</reference>
<evidence type="ECO:0000256" key="1">
    <source>
        <dbReference type="ARBA" id="ARBA00004781"/>
    </source>
</evidence>
<evidence type="ECO:0000256" key="2">
    <source>
        <dbReference type="ARBA" id="ARBA00010944"/>
    </source>
</evidence>
<dbReference type="PANTHER" id="PTHR10491:SF4">
    <property type="entry name" value="METHIONINE ADENOSYLTRANSFERASE 2 SUBUNIT BETA"/>
    <property type="match status" value="1"/>
</dbReference>
<dbReference type="GO" id="GO:0048269">
    <property type="term" value="C:methionine adenosyltransferase complex"/>
    <property type="evidence" value="ECO:0007669"/>
    <property type="project" value="TreeGrafter"/>
</dbReference>
<dbReference type="GO" id="GO:0008831">
    <property type="term" value="F:dTDP-4-dehydrorhamnose reductase activity"/>
    <property type="evidence" value="ECO:0007669"/>
    <property type="project" value="UniProtKB-EC"/>
</dbReference>
<dbReference type="RefSeq" id="WP_076399040.1">
    <property type="nucleotide sequence ID" value="NZ_FTOA01000002.1"/>
</dbReference>
<dbReference type="AlphaFoldDB" id="A0A1N7JDA4"/>
<dbReference type="Pfam" id="PF04321">
    <property type="entry name" value="RmlD_sub_bind"/>
    <property type="match status" value="1"/>
</dbReference>
<dbReference type="GO" id="GO:0048270">
    <property type="term" value="F:methionine adenosyltransferase regulator activity"/>
    <property type="evidence" value="ECO:0007669"/>
    <property type="project" value="TreeGrafter"/>
</dbReference>
<sequence>MLHTEAPGPVLITGAGGALGHYFRLAWATDGLAGRHIVPLVRPGSKVDVWHHEDGDCLAPFEAVDLANAAQTDALIAHWKPAVVIHCAALANVDTCEDDRAAAFRDNVAATRSLVDALARHAPSCHLIHVSTDQVYRDGGGQGGDVGPVNLYGWTKLWSEDIARQHAITTVLRLNYVGRGTPSRPGLVSWLVNSLEVGKSITLFQDVLFNPCHGSLVPVLARKFVTSGLCGVFNVGSSGGGLSKAEFLLQLAQRLHLPTETAHLGRLSDVALKAPRPLDMRMDVSATATALGVPLPSIASTLDELVAEWQEVENV</sequence>
<keyword evidence="6" id="KW-0560">Oxidoreductase</keyword>
<protein>
    <recommendedName>
        <fullName evidence="4 6">dTDP-4-dehydrorhamnose reductase</fullName>
        <ecNumber evidence="3 6">1.1.1.133</ecNumber>
    </recommendedName>
</protein>
<dbReference type="Gene3D" id="3.40.50.720">
    <property type="entry name" value="NAD(P)-binding Rossmann-like Domain"/>
    <property type="match status" value="1"/>
</dbReference>
<dbReference type="InterPro" id="IPR029903">
    <property type="entry name" value="RmlD-like-bd"/>
</dbReference>
<dbReference type="EC" id="1.1.1.133" evidence="3 6"/>